<feature type="transmembrane region" description="Helical" evidence="1">
    <location>
        <begin position="422"/>
        <end position="440"/>
    </location>
</feature>
<protein>
    <recommendedName>
        <fullName evidence="4">Membrane protein 6-pyruvoyl-tetrahydropterin synthase-related domain-containing protein</fullName>
    </recommendedName>
</protein>
<proteinExistence type="predicted"/>
<keyword evidence="3" id="KW-1185">Reference proteome</keyword>
<dbReference type="PANTHER" id="PTHR38454">
    <property type="entry name" value="INTEGRAL MEMBRANE PROTEIN-RELATED"/>
    <property type="match status" value="1"/>
</dbReference>
<evidence type="ECO:0000313" key="2">
    <source>
        <dbReference type="EMBL" id="KPL84564.1"/>
    </source>
</evidence>
<dbReference type="AlphaFoldDB" id="A0A0P6YHU5"/>
<organism evidence="2 3">
    <name type="scientific">Thermanaerothrix daxensis</name>
    <dbReference type="NCBI Taxonomy" id="869279"/>
    <lineage>
        <taxon>Bacteria</taxon>
        <taxon>Bacillati</taxon>
        <taxon>Chloroflexota</taxon>
        <taxon>Anaerolineae</taxon>
        <taxon>Anaerolineales</taxon>
        <taxon>Anaerolineaceae</taxon>
        <taxon>Thermanaerothrix</taxon>
    </lineage>
</organism>
<sequence length="790" mass="89724">MKITFSRIFRIAITNWLRLGKIPYSVVYFLLPLLLLGRALCRGRVLYWGLPVLQFIPWRVLAYEMMEKGIWPLWNPLNGLGSPLLANYQLAWFYPLSWVLGLFYGLGGTPWLAWGFTMLAAFHLGWAGWGMARLLKSLGYGDLAQAIAGMAFGFSQYFIARINFFSMIWAGAWLPWVICGVENLINAPSRSALKSRLLSLVLVLAMQLLAGHAQLTWYTWLLAGAWGILRGRQVHGRKWGYLVSYGSIALIWAVGLSLAQILPTAEYLLTSQRSTQVDYEQAMTYSLWPWRLTGFIAPHLFGNPGTDVYWGYANYWEDAIYIGFLPFLMALTTLREAFRSSQGDRRKISRSVVRTAWGIVLVSIVLALGKNTPVYPFLYHYIPTFDMFQAPSRWLIWTIFGLAVLSGIGVENWQKPKGRTLYVLRLSVMAAVAIMLSAWLAREVLSDLKPSFATATFQFGLVALGGVVVLLATPQESARSGWRLGWGWSLLAWVIVDILLAARGLLPTLPMKIYESLENMSSLRAQVGEGRLYLPEEEEYVLKFKDFFRFDRYAVEEKWQELRYSLLPNLNLLESIASLNNFDPLLPGCYVALMNEIEAQPETIKTAWLQDLNVSLIEQRDERLQRVSYRQLAAKGRWQWFTCVKMEPTLFSVLTALRGMINSDTRCMILTGTQQNLETTWPASEARVVWVADQPNSMLLEVETSGPGWLRLSVLWYPGWKVVVDGISREPLRADGCLQAVWLTSGKHSVQFVYDPLSFKIGAWGSLLAWIMWITLGLKSLRNQGLRKGS</sequence>
<feature type="transmembrane region" description="Helical" evidence="1">
    <location>
        <begin position="484"/>
        <end position="506"/>
    </location>
</feature>
<feature type="transmembrane region" description="Helical" evidence="1">
    <location>
        <begin position="45"/>
        <end position="63"/>
    </location>
</feature>
<feature type="transmembrane region" description="Helical" evidence="1">
    <location>
        <begin position="197"/>
        <end position="219"/>
    </location>
</feature>
<dbReference type="STRING" id="869279.SE15_05665"/>
<keyword evidence="1" id="KW-1133">Transmembrane helix</keyword>
<feature type="transmembrane region" description="Helical" evidence="1">
    <location>
        <begin position="143"/>
        <end position="160"/>
    </location>
</feature>
<dbReference type="EMBL" id="LGKO01000002">
    <property type="protein sequence ID" value="KPL84564.1"/>
    <property type="molecule type" value="Genomic_DNA"/>
</dbReference>
<evidence type="ECO:0008006" key="4">
    <source>
        <dbReference type="Google" id="ProtNLM"/>
    </source>
</evidence>
<feature type="transmembrane region" description="Helical" evidence="1">
    <location>
        <begin position="239"/>
        <end position="262"/>
    </location>
</feature>
<evidence type="ECO:0000313" key="3">
    <source>
        <dbReference type="Proteomes" id="UP000050544"/>
    </source>
</evidence>
<dbReference type="InterPro" id="IPR018580">
    <property type="entry name" value="Uncharacterised_YfhO"/>
</dbReference>
<feature type="transmembrane region" description="Helical" evidence="1">
    <location>
        <begin position="320"/>
        <end position="338"/>
    </location>
</feature>
<name>A0A0P6YHU5_9CHLR</name>
<feature type="transmembrane region" description="Helical" evidence="1">
    <location>
        <begin position="359"/>
        <end position="382"/>
    </location>
</feature>
<keyword evidence="1" id="KW-0472">Membrane</keyword>
<feature type="transmembrane region" description="Helical" evidence="1">
    <location>
        <begin position="394"/>
        <end position="410"/>
    </location>
</feature>
<gene>
    <name evidence="2" type="ORF">SE15_05665</name>
</gene>
<dbReference type="RefSeq" id="WP_054521107.1">
    <property type="nucleotide sequence ID" value="NZ_LGKO01000002.1"/>
</dbReference>
<dbReference type="Proteomes" id="UP000050544">
    <property type="component" value="Unassembled WGS sequence"/>
</dbReference>
<accession>A0A0P6YHU5</accession>
<evidence type="ECO:0000256" key="1">
    <source>
        <dbReference type="SAM" id="Phobius"/>
    </source>
</evidence>
<dbReference type="OrthoDB" id="134970at2"/>
<feature type="transmembrane region" description="Helical" evidence="1">
    <location>
        <begin position="166"/>
        <end position="185"/>
    </location>
</feature>
<feature type="transmembrane region" description="Helical" evidence="1">
    <location>
        <begin position="761"/>
        <end position="778"/>
    </location>
</feature>
<feature type="transmembrane region" description="Helical" evidence="1">
    <location>
        <begin position="452"/>
        <end position="472"/>
    </location>
</feature>
<feature type="transmembrane region" description="Helical" evidence="1">
    <location>
        <begin position="21"/>
        <end position="39"/>
    </location>
</feature>
<comment type="caution">
    <text evidence="2">The sequence shown here is derived from an EMBL/GenBank/DDBJ whole genome shotgun (WGS) entry which is preliminary data.</text>
</comment>
<reference evidence="2 3" key="1">
    <citation type="submission" date="2015-07" db="EMBL/GenBank/DDBJ databases">
        <title>Whole genome sequence of Thermanaerothrix daxensis DSM 23592.</title>
        <authorList>
            <person name="Hemp J."/>
            <person name="Ward L.M."/>
            <person name="Pace L.A."/>
            <person name="Fischer W.W."/>
        </authorList>
    </citation>
    <scope>NUCLEOTIDE SEQUENCE [LARGE SCALE GENOMIC DNA]</scope>
    <source>
        <strain evidence="2 3">GNS-1</strain>
    </source>
</reference>
<keyword evidence="1" id="KW-0812">Transmembrane</keyword>
<dbReference type="PANTHER" id="PTHR38454:SF1">
    <property type="entry name" value="INTEGRAL MEMBRANE PROTEIN"/>
    <property type="match status" value="1"/>
</dbReference>